<evidence type="ECO:0000256" key="4">
    <source>
        <dbReference type="ARBA" id="ARBA00022490"/>
    </source>
</evidence>
<dbReference type="InterPro" id="IPR008936">
    <property type="entry name" value="Rho_GTPase_activation_prot"/>
</dbReference>
<dbReference type="SMART" id="SM00324">
    <property type="entry name" value="RhoGAP"/>
    <property type="match status" value="1"/>
</dbReference>
<dbReference type="Pfam" id="PF00620">
    <property type="entry name" value="RhoGAP"/>
    <property type="match status" value="1"/>
</dbReference>
<dbReference type="SUPFAM" id="SSF50729">
    <property type="entry name" value="PH domain-like"/>
    <property type="match status" value="1"/>
</dbReference>
<dbReference type="PANTHER" id="PTHR23176">
    <property type="entry name" value="RHO/RAC/CDC GTPASE-ACTIVATING PROTEIN"/>
    <property type="match status" value="1"/>
</dbReference>
<dbReference type="Ensembl" id="ENSPLOT00000007470.1">
    <property type="protein sequence ID" value="ENSPLOP00000006754.1"/>
    <property type="gene ID" value="ENSPLOG00000004919.1"/>
</dbReference>
<dbReference type="PROSITE" id="PS50238">
    <property type="entry name" value="RHOGAP"/>
    <property type="match status" value="1"/>
</dbReference>
<evidence type="ECO:0000256" key="5">
    <source>
        <dbReference type="ARBA" id="ARBA00023136"/>
    </source>
</evidence>
<dbReference type="GeneTree" id="ENSGT00950000182860"/>
<evidence type="ECO:0000256" key="7">
    <source>
        <dbReference type="ARBA" id="ARBA00042482"/>
    </source>
</evidence>
<dbReference type="PROSITE" id="PS50003">
    <property type="entry name" value="PH_DOMAIN"/>
    <property type="match status" value="1"/>
</dbReference>
<name>A0A8C8WQY3_PANLE</name>
<dbReference type="GO" id="GO:0007165">
    <property type="term" value="P:signal transduction"/>
    <property type="evidence" value="ECO:0007669"/>
    <property type="project" value="InterPro"/>
</dbReference>
<evidence type="ECO:0000259" key="12">
    <source>
        <dbReference type="PROSITE" id="PS50238"/>
    </source>
</evidence>
<feature type="compositionally biased region" description="Polar residues" evidence="10">
    <location>
        <begin position="1"/>
        <end position="22"/>
    </location>
</feature>
<organism evidence="13 14">
    <name type="scientific">Panthera leo</name>
    <name type="common">Lion</name>
    <dbReference type="NCBI Taxonomy" id="9689"/>
    <lineage>
        <taxon>Eukaryota</taxon>
        <taxon>Metazoa</taxon>
        <taxon>Chordata</taxon>
        <taxon>Craniata</taxon>
        <taxon>Vertebrata</taxon>
        <taxon>Euteleostomi</taxon>
        <taxon>Mammalia</taxon>
        <taxon>Eutheria</taxon>
        <taxon>Laurasiatheria</taxon>
        <taxon>Carnivora</taxon>
        <taxon>Feliformia</taxon>
        <taxon>Felidae</taxon>
        <taxon>Pantherinae</taxon>
        <taxon>Panthera</taxon>
    </lineage>
</organism>
<dbReference type="Gene3D" id="1.10.555.10">
    <property type="entry name" value="Rho GTPase activation protein"/>
    <property type="match status" value="1"/>
</dbReference>
<keyword evidence="14" id="KW-1185">Reference proteome</keyword>
<evidence type="ECO:0000256" key="6">
    <source>
        <dbReference type="ARBA" id="ARBA00040777"/>
    </source>
</evidence>
<feature type="region of interest" description="Disordered" evidence="10">
    <location>
        <begin position="1"/>
        <end position="23"/>
    </location>
</feature>
<dbReference type="GO" id="GO:0005096">
    <property type="term" value="F:GTPase activator activity"/>
    <property type="evidence" value="ECO:0007669"/>
    <property type="project" value="UniProtKB-KW"/>
</dbReference>
<dbReference type="PANTHER" id="PTHR23176:SF108">
    <property type="entry name" value="RHO GTPASE-ACTIVATING PROTEIN 15"/>
    <property type="match status" value="1"/>
</dbReference>
<reference evidence="13" key="2">
    <citation type="submission" date="2025-08" db="UniProtKB">
        <authorList>
            <consortium name="Ensembl"/>
        </authorList>
    </citation>
    <scope>IDENTIFICATION</scope>
</reference>
<evidence type="ECO:0000256" key="2">
    <source>
        <dbReference type="ARBA" id="ARBA00004496"/>
    </source>
</evidence>
<evidence type="ECO:0000256" key="8">
    <source>
        <dbReference type="ARBA" id="ARBA00042925"/>
    </source>
</evidence>
<gene>
    <name evidence="13" type="primary">ARHGAP15</name>
</gene>
<comment type="subcellular location">
    <subcellularLocation>
        <location evidence="2">Cytoplasm</location>
    </subcellularLocation>
    <subcellularLocation>
        <location evidence="1">Membrane</location>
        <topology evidence="1">Peripheral membrane protein</topology>
    </subcellularLocation>
</comment>
<proteinExistence type="predicted"/>
<evidence type="ECO:0000256" key="3">
    <source>
        <dbReference type="ARBA" id="ARBA00022468"/>
    </source>
</evidence>
<evidence type="ECO:0000256" key="9">
    <source>
        <dbReference type="ARBA" id="ARBA00057636"/>
    </source>
</evidence>
<comment type="function">
    <text evidence="9">GTPase activator for the Rho-type GTPases by converting them to an inactive GDP-bound state. Has activity toward RAC1. Overexpression results in an increase in actin stress fibers and cell contraction.</text>
</comment>
<dbReference type="Proteomes" id="UP000694399">
    <property type="component" value="Chromosome C2"/>
</dbReference>
<protein>
    <recommendedName>
        <fullName evidence="6">Rho GTPase-activating protein 15</fullName>
    </recommendedName>
    <alternativeName>
        <fullName evidence="7">ArhGAP15</fullName>
    </alternativeName>
    <alternativeName>
        <fullName evidence="8">Rho-type GTPase-activating protein 15</fullName>
    </alternativeName>
</protein>
<dbReference type="GO" id="GO:0005737">
    <property type="term" value="C:cytoplasm"/>
    <property type="evidence" value="ECO:0007669"/>
    <property type="project" value="UniProtKB-SubCell"/>
</dbReference>
<dbReference type="InterPro" id="IPR000198">
    <property type="entry name" value="RhoGAP_dom"/>
</dbReference>
<dbReference type="InterPro" id="IPR001849">
    <property type="entry name" value="PH_domain"/>
</dbReference>
<keyword evidence="5" id="KW-0472">Membrane</keyword>
<dbReference type="CDD" id="cd13233">
    <property type="entry name" value="PH_ARHGAP9-like"/>
    <property type="match status" value="1"/>
</dbReference>
<dbReference type="GO" id="GO:0016020">
    <property type="term" value="C:membrane"/>
    <property type="evidence" value="ECO:0007669"/>
    <property type="project" value="UniProtKB-SubCell"/>
</dbReference>
<feature type="domain" description="Rho-GAP" evidence="12">
    <location>
        <begin position="236"/>
        <end position="444"/>
    </location>
</feature>
<evidence type="ECO:0000259" key="11">
    <source>
        <dbReference type="PROSITE" id="PS50003"/>
    </source>
</evidence>
<dbReference type="Pfam" id="PF00169">
    <property type="entry name" value="PH"/>
    <property type="match status" value="1"/>
</dbReference>
<dbReference type="AlphaFoldDB" id="A0A8C8WQY3"/>
<evidence type="ECO:0000256" key="10">
    <source>
        <dbReference type="SAM" id="MobiDB-lite"/>
    </source>
</evidence>
<dbReference type="InterPro" id="IPR011993">
    <property type="entry name" value="PH-like_dom_sf"/>
</dbReference>
<sequence length="449" mass="51627">MQKSTNSDTSVDTLNSTRQGTGAVQMRIKNANSHHDRLSQSKSMILTDVGKVIEPISRHRRNHSQHVLKDVIPPLEQLMVEKEGYLQKAKIADGGKKLRKNWSTSWIVLSSRKIEFYKESKQQALANMKTGHKPESVDLCGAHIEWAKEKSSRKNVFQITTVSGNEFLLQSDIDFIILDWFHAIKNAIDRLPKDPSGSSRNLELFKIQRSSSTELLSHYDNDIKEQKPEHRKSLMFRLHHSASDTSDKNRVKSRLKKFITRRPSLKTLQEKGLIKDQIFGSHLHTVCERENSTVPRFVKQCIEAVEKREEKLNLDDSQWEDIHVVTGALKMFFRELPEPLFPYSFFERFVEAIKKQDYNARIETIKSLVQKLPPPNRDTMKILFGHLTKIVAKASKNLMSTQSLGIVFGPTLLRAEGEMGNMAVHMVYQNQIAELMLSEYNKIFGSEED</sequence>
<evidence type="ECO:0000313" key="14">
    <source>
        <dbReference type="Proteomes" id="UP000694399"/>
    </source>
</evidence>
<evidence type="ECO:0000313" key="13">
    <source>
        <dbReference type="Ensembl" id="ENSPLOP00000006754.1"/>
    </source>
</evidence>
<keyword evidence="4" id="KW-0963">Cytoplasm</keyword>
<dbReference type="FunFam" id="1.10.555.10:FF:000003">
    <property type="entry name" value="Putative rho GTPase-activating protein 12"/>
    <property type="match status" value="1"/>
</dbReference>
<dbReference type="Gene3D" id="2.30.29.30">
    <property type="entry name" value="Pleckstrin-homology domain (PH domain)/Phosphotyrosine-binding domain (PTB)"/>
    <property type="match status" value="1"/>
</dbReference>
<reference evidence="13" key="3">
    <citation type="submission" date="2025-09" db="UniProtKB">
        <authorList>
            <consortium name="Ensembl"/>
        </authorList>
    </citation>
    <scope>IDENTIFICATION</scope>
</reference>
<dbReference type="FunFam" id="2.30.29.30:FF:000260">
    <property type="entry name" value="Rho GTPase activating protein 15"/>
    <property type="match status" value="1"/>
</dbReference>
<reference evidence="13" key="1">
    <citation type="journal article" date="2019" name="bioRxiv">
        <title>Long live the king: chromosome-level assembly of the lion (Panthera leo) using linked-read, Hi-C, and long read data.</title>
        <authorList>
            <person name="Armstrong E.E."/>
            <person name="Taylor R.W."/>
            <person name="Miller D.E."/>
            <person name="Kaelin C."/>
            <person name="Barsh G."/>
            <person name="Hadly E.A."/>
            <person name="Petrov D."/>
        </authorList>
    </citation>
    <scope>NUCLEOTIDE SEQUENCE [LARGE SCALE GENOMIC DNA]</scope>
</reference>
<accession>A0A8C8WQY3</accession>
<feature type="domain" description="PH" evidence="11">
    <location>
        <begin position="79"/>
        <end position="189"/>
    </location>
</feature>
<keyword evidence="3" id="KW-0343">GTPase activation</keyword>
<dbReference type="SMART" id="SM00233">
    <property type="entry name" value="PH"/>
    <property type="match status" value="1"/>
</dbReference>
<evidence type="ECO:0000256" key="1">
    <source>
        <dbReference type="ARBA" id="ARBA00004170"/>
    </source>
</evidence>
<dbReference type="InterPro" id="IPR050729">
    <property type="entry name" value="Rho-GAP"/>
</dbReference>
<dbReference type="SUPFAM" id="SSF48350">
    <property type="entry name" value="GTPase activation domain, GAP"/>
    <property type="match status" value="1"/>
</dbReference>